<accession>A0A420H7J5</accession>
<gene>
    <name evidence="2" type="ORF">GcC1_221031</name>
</gene>
<reference evidence="2 3" key="1">
    <citation type="journal article" date="2018" name="BMC Genomics">
        <title>Comparative genome analyses reveal sequence features reflecting distinct modes of host-adaptation between dicot and monocot powdery mildew.</title>
        <authorList>
            <person name="Wu Y."/>
            <person name="Ma X."/>
            <person name="Pan Z."/>
            <person name="Kale S.D."/>
            <person name="Song Y."/>
            <person name="King H."/>
            <person name="Zhang Q."/>
            <person name="Presley C."/>
            <person name="Deng X."/>
            <person name="Wei C.I."/>
            <person name="Xiao S."/>
        </authorList>
    </citation>
    <scope>NUCLEOTIDE SEQUENCE [LARGE SCALE GENOMIC DNA]</scope>
    <source>
        <strain evidence="2">UCSC1</strain>
    </source>
</reference>
<organism evidence="2 3">
    <name type="scientific">Golovinomyces cichoracearum</name>
    <dbReference type="NCBI Taxonomy" id="62708"/>
    <lineage>
        <taxon>Eukaryota</taxon>
        <taxon>Fungi</taxon>
        <taxon>Dikarya</taxon>
        <taxon>Ascomycota</taxon>
        <taxon>Pezizomycotina</taxon>
        <taxon>Leotiomycetes</taxon>
        <taxon>Erysiphales</taxon>
        <taxon>Erysiphaceae</taxon>
        <taxon>Golovinomyces</taxon>
    </lineage>
</organism>
<proteinExistence type="predicted"/>
<name>A0A420H7J5_9PEZI</name>
<evidence type="ECO:0000313" key="2">
    <source>
        <dbReference type="EMBL" id="RKF53396.1"/>
    </source>
</evidence>
<dbReference type="AlphaFoldDB" id="A0A420H7J5"/>
<protein>
    <submittedName>
        <fullName evidence="2">Uncharacterized protein</fullName>
    </submittedName>
</protein>
<evidence type="ECO:0000313" key="3">
    <source>
        <dbReference type="Proteomes" id="UP000285405"/>
    </source>
</evidence>
<comment type="caution">
    <text evidence="2">The sequence shown here is derived from an EMBL/GenBank/DDBJ whole genome shotgun (WGS) entry which is preliminary data.</text>
</comment>
<feature type="region of interest" description="Disordered" evidence="1">
    <location>
        <begin position="1"/>
        <end position="23"/>
    </location>
</feature>
<sequence length="71" mass="8535">MTSMYSSDLKTQVDEGQKKWTTGPDITNKVDTNDYIKFKLVEYEYFDAKDFDLWELAREDFRGFDEETFKN</sequence>
<dbReference type="Proteomes" id="UP000285405">
    <property type="component" value="Unassembled WGS sequence"/>
</dbReference>
<evidence type="ECO:0000256" key="1">
    <source>
        <dbReference type="SAM" id="MobiDB-lite"/>
    </source>
</evidence>
<feature type="compositionally biased region" description="Polar residues" evidence="1">
    <location>
        <begin position="1"/>
        <end position="10"/>
    </location>
</feature>
<dbReference type="EMBL" id="MCBR01022157">
    <property type="protein sequence ID" value="RKF53396.1"/>
    <property type="molecule type" value="Genomic_DNA"/>
</dbReference>